<dbReference type="EMBL" id="DTLI01000152">
    <property type="protein sequence ID" value="HHS52462.1"/>
    <property type="molecule type" value="Genomic_DNA"/>
</dbReference>
<keyword evidence="1" id="KW-0812">Transmembrane</keyword>
<gene>
    <name evidence="2" type="ORF">ENW73_06315</name>
</gene>
<feature type="transmembrane region" description="Helical" evidence="1">
    <location>
        <begin position="44"/>
        <end position="62"/>
    </location>
</feature>
<comment type="caution">
    <text evidence="2">The sequence shown here is derived from an EMBL/GenBank/DDBJ whole genome shotgun (WGS) entry which is preliminary data.</text>
</comment>
<name>A0A7C6EE13_UNCW3</name>
<feature type="transmembrane region" description="Helical" evidence="1">
    <location>
        <begin position="82"/>
        <end position="102"/>
    </location>
</feature>
<protein>
    <submittedName>
        <fullName evidence="2">DUF4079 family protein</fullName>
    </submittedName>
</protein>
<keyword evidence="1" id="KW-1133">Transmembrane helix</keyword>
<evidence type="ECO:0000313" key="2">
    <source>
        <dbReference type="EMBL" id="HHS52462.1"/>
    </source>
</evidence>
<accession>A0A7C6EE13</accession>
<feature type="transmembrane region" description="Helical" evidence="1">
    <location>
        <begin position="114"/>
        <end position="136"/>
    </location>
</feature>
<feature type="transmembrane region" description="Helical" evidence="1">
    <location>
        <begin position="6"/>
        <end position="23"/>
    </location>
</feature>
<dbReference type="AlphaFoldDB" id="A0A7C6EE13"/>
<organism evidence="2">
    <name type="scientific">candidate division WOR-3 bacterium</name>
    <dbReference type="NCBI Taxonomy" id="2052148"/>
    <lineage>
        <taxon>Bacteria</taxon>
        <taxon>Bacteria division WOR-3</taxon>
    </lineage>
</organism>
<proteinExistence type="predicted"/>
<keyword evidence="1" id="KW-0472">Membrane</keyword>
<evidence type="ECO:0000256" key="1">
    <source>
        <dbReference type="SAM" id="Phobius"/>
    </source>
</evidence>
<reference evidence="2" key="1">
    <citation type="journal article" date="2020" name="mSystems">
        <title>Genome- and Community-Level Interaction Insights into Carbon Utilization and Element Cycling Functions of Hydrothermarchaeota in Hydrothermal Sediment.</title>
        <authorList>
            <person name="Zhou Z."/>
            <person name="Liu Y."/>
            <person name="Xu W."/>
            <person name="Pan J."/>
            <person name="Luo Z.H."/>
            <person name="Li M."/>
        </authorList>
    </citation>
    <scope>NUCLEOTIDE SEQUENCE [LARGE SCALE GENOMIC DNA]</scope>
    <source>
        <strain evidence="2">SpSt-876</strain>
    </source>
</reference>
<sequence>MPLFAFLHPIWQIGVFILGVLVAHIGMQKKSLVKAFPLKRHRTLGWIFLILIVLGAFLGKVINNNLKAHAIQLKLSGHQPIGIIIIGLVALAIIFSEVGITNRKKFAGIIGWHPWLNILALGFLVAQAFIGILALIEYK</sequence>